<dbReference type="SUPFAM" id="SSF53474">
    <property type="entry name" value="alpha/beta-Hydrolases"/>
    <property type="match status" value="1"/>
</dbReference>
<dbReference type="PRINTS" id="PR00793">
    <property type="entry name" value="PROAMNOPTASE"/>
</dbReference>
<dbReference type="Gene3D" id="3.40.50.1820">
    <property type="entry name" value="alpha/beta hydrolase"/>
    <property type="match status" value="1"/>
</dbReference>
<evidence type="ECO:0000313" key="7">
    <source>
        <dbReference type="EMBL" id="MDK2125243.1"/>
    </source>
</evidence>
<feature type="signal peptide" evidence="4">
    <location>
        <begin position="1"/>
        <end position="21"/>
    </location>
</feature>
<feature type="domain" description="AB hydrolase-1" evidence="5">
    <location>
        <begin position="77"/>
        <end position="224"/>
    </location>
</feature>
<comment type="similarity">
    <text evidence="1">Belongs to the peptidase S33 family.</text>
</comment>
<proteinExistence type="inferred from homology"/>
<dbReference type="Proteomes" id="UP001172778">
    <property type="component" value="Unassembled WGS sequence"/>
</dbReference>
<keyword evidence="8" id="KW-1185">Reference proteome</keyword>
<dbReference type="InterPro" id="IPR029058">
    <property type="entry name" value="AB_hydrolase_fold"/>
</dbReference>
<evidence type="ECO:0000256" key="4">
    <source>
        <dbReference type="SAM" id="SignalP"/>
    </source>
</evidence>
<sequence length="484" mass="51807">MRFSVFVLSALALLSGLPAHATPPQKLTLAECWLPKLDSAARCGKLMVPESPGNNDKMLAIHVAVLPAAARTPKSDPLFLLAGGPGEAASNLAPVAQALAGIRKERDIVLVDQRGTGRSPTLHCEDPGAKDPLAALLGQIDAEAAIQRCLASLKGNPAAHTTLDYLRDVDAARSALGYLRINLWGGSYGSRVALEYMKRYPQQVRSVILDGVAPSSVAVPLDLVAHNEASLKAVFADCQKQTACRQAQPEGYAGLLRWLDQLDQQPLAVRFSHPATGKPLAGKIHRASVAAALQPLLYLPETTALIPRLIEQAKAGDVAPLFAMAFEAQSKIGEQIGSEMRLAVLCAEDFQQQRDHAAIRAANPVFGGMASEFASTCQRFPHGKAPPDQFRPTISSIPTLLLSGGMDPVTPPAMAEMARKTLSNSRHIVLPNYGHIVSPYRCMPKLLATFIDEAGFGKLSEDCVRDLTRAPRPPAYISTLEARP</sequence>
<dbReference type="Pfam" id="PF00561">
    <property type="entry name" value="Abhydrolase_1"/>
    <property type="match status" value="1"/>
</dbReference>
<reference evidence="7" key="1">
    <citation type="submission" date="2023-03" db="EMBL/GenBank/DDBJ databases">
        <title>Chitinimonas shenzhenensis gen. nov., sp. nov., a novel member of family Burkholderiaceae isolated from activated sludge collected in Shen Zhen, China.</title>
        <authorList>
            <person name="Wang X."/>
        </authorList>
    </citation>
    <scope>NUCLEOTIDE SEQUENCE</scope>
    <source>
        <strain evidence="7">DQS-5</strain>
    </source>
</reference>
<dbReference type="PANTHER" id="PTHR43248:SF29">
    <property type="entry name" value="TRIPEPTIDYL AMINOPEPTIDASE"/>
    <property type="match status" value="1"/>
</dbReference>
<organism evidence="7 8">
    <name type="scientific">Parachitinimonas caeni</name>
    <dbReference type="NCBI Taxonomy" id="3031301"/>
    <lineage>
        <taxon>Bacteria</taxon>
        <taxon>Pseudomonadati</taxon>
        <taxon>Pseudomonadota</taxon>
        <taxon>Betaproteobacteria</taxon>
        <taxon>Neisseriales</taxon>
        <taxon>Chitinibacteraceae</taxon>
        <taxon>Parachitinimonas</taxon>
    </lineage>
</organism>
<keyword evidence="2 4" id="KW-0732">Signal</keyword>
<dbReference type="Pfam" id="PF08386">
    <property type="entry name" value="Abhydrolase_4"/>
    <property type="match status" value="1"/>
</dbReference>
<evidence type="ECO:0000259" key="6">
    <source>
        <dbReference type="Pfam" id="PF08386"/>
    </source>
</evidence>
<dbReference type="RefSeq" id="WP_284101556.1">
    <property type="nucleotide sequence ID" value="NZ_JARRAF010000017.1"/>
</dbReference>
<gene>
    <name evidence="7" type="ORF">PZA18_14395</name>
</gene>
<evidence type="ECO:0000256" key="1">
    <source>
        <dbReference type="ARBA" id="ARBA00010088"/>
    </source>
</evidence>
<dbReference type="GO" id="GO:0016787">
    <property type="term" value="F:hydrolase activity"/>
    <property type="evidence" value="ECO:0007669"/>
    <property type="project" value="UniProtKB-KW"/>
</dbReference>
<evidence type="ECO:0000259" key="5">
    <source>
        <dbReference type="Pfam" id="PF00561"/>
    </source>
</evidence>
<keyword evidence="3 7" id="KW-0378">Hydrolase</keyword>
<feature type="chain" id="PRO_5046548525" evidence="4">
    <location>
        <begin position="22"/>
        <end position="484"/>
    </location>
</feature>
<dbReference type="InterPro" id="IPR000073">
    <property type="entry name" value="AB_hydrolase_1"/>
</dbReference>
<evidence type="ECO:0000256" key="2">
    <source>
        <dbReference type="ARBA" id="ARBA00022729"/>
    </source>
</evidence>
<name>A0ABT7E1N2_9NEIS</name>
<dbReference type="PANTHER" id="PTHR43248">
    <property type="entry name" value="2-SUCCINYL-6-HYDROXY-2,4-CYCLOHEXADIENE-1-CARBOXYLATE SYNTHASE"/>
    <property type="match status" value="1"/>
</dbReference>
<evidence type="ECO:0000313" key="8">
    <source>
        <dbReference type="Proteomes" id="UP001172778"/>
    </source>
</evidence>
<dbReference type="InterPro" id="IPR002410">
    <property type="entry name" value="Peptidase_S33"/>
</dbReference>
<comment type="caution">
    <text evidence="7">The sequence shown here is derived from an EMBL/GenBank/DDBJ whole genome shotgun (WGS) entry which is preliminary data.</text>
</comment>
<protein>
    <submittedName>
        <fullName evidence="7">Alpha/beta fold hydrolase</fullName>
    </submittedName>
</protein>
<feature type="domain" description="Peptidase S33 tripeptidyl aminopeptidase-like C-terminal" evidence="6">
    <location>
        <begin position="364"/>
        <end position="454"/>
    </location>
</feature>
<dbReference type="InterPro" id="IPR051601">
    <property type="entry name" value="Serine_prot/Carboxylest_S33"/>
</dbReference>
<accession>A0ABT7E1N2</accession>
<dbReference type="EMBL" id="JARRAF010000017">
    <property type="protein sequence ID" value="MDK2125243.1"/>
    <property type="molecule type" value="Genomic_DNA"/>
</dbReference>
<evidence type="ECO:0000256" key="3">
    <source>
        <dbReference type="ARBA" id="ARBA00022801"/>
    </source>
</evidence>
<dbReference type="InterPro" id="IPR013595">
    <property type="entry name" value="Pept_S33_TAP-like_C"/>
</dbReference>